<dbReference type="RefSeq" id="WP_203991514.1">
    <property type="nucleotide sequence ID" value="NZ_BOOU01000076.1"/>
</dbReference>
<accession>A0A919R7A4</accession>
<gene>
    <name evidence="2" type="ORF">Sru01_55500</name>
</gene>
<dbReference type="AlphaFoldDB" id="A0A919R7A4"/>
<proteinExistence type="predicted"/>
<sequence>MKSCTPCEPRHRSATDGYAPAPGRRPFSDPAHLAGDVTVGPPGERPLTIKRSAEFLALRAEVEDLVRAEHRAHRSRV</sequence>
<name>A0A919R7A4_9ACTN</name>
<comment type="caution">
    <text evidence="2">The sequence shown here is derived from an EMBL/GenBank/DDBJ whole genome shotgun (WGS) entry which is preliminary data.</text>
</comment>
<protein>
    <submittedName>
        <fullName evidence="2">Uncharacterized protein</fullName>
    </submittedName>
</protein>
<keyword evidence="3" id="KW-1185">Reference proteome</keyword>
<evidence type="ECO:0000313" key="3">
    <source>
        <dbReference type="Proteomes" id="UP000655287"/>
    </source>
</evidence>
<reference evidence="2" key="1">
    <citation type="submission" date="2021-01" db="EMBL/GenBank/DDBJ databases">
        <title>Whole genome shotgun sequence of Sphaerisporangium rufum NBRC 109079.</title>
        <authorList>
            <person name="Komaki H."/>
            <person name="Tamura T."/>
        </authorList>
    </citation>
    <scope>NUCLEOTIDE SEQUENCE</scope>
    <source>
        <strain evidence="2">NBRC 109079</strain>
    </source>
</reference>
<dbReference type="Proteomes" id="UP000655287">
    <property type="component" value="Unassembled WGS sequence"/>
</dbReference>
<feature type="region of interest" description="Disordered" evidence="1">
    <location>
        <begin position="1"/>
        <end position="46"/>
    </location>
</feature>
<dbReference type="EMBL" id="BOOU01000076">
    <property type="protein sequence ID" value="GII80568.1"/>
    <property type="molecule type" value="Genomic_DNA"/>
</dbReference>
<evidence type="ECO:0000256" key="1">
    <source>
        <dbReference type="SAM" id="MobiDB-lite"/>
    </source>
</evidence>
<organism evidence="2 3">
    <name type="scientific">Sphaerisporangium rufum</name>
    <dbReference type="NCBI Taxonomy" id="1381558"/>
    <lineage>
        <taxon>Bacteria</taxon>
        <taxon>Bacillati</taxon>
        <taxon>Actinomycetota</taxon>
        <taxon>Actinomycetes</taxon>
        <taxon>Streptosporangiales</taxon>
        <taxon>Streptosporangiaceae</taxon>
        <taxon>Sphaerisporangium</taxon>
    </lineage>
</organism>
<evidence type="ECO:0000313" key="2">
    <source>
        <dbReference type="EMBL" id="GII80568.1"/>
    </source>
</evidence>